<dbReference type="EnsemblPlants" id="TraesCS1A02G137100.1">
    <property type="protein sequence ID" value="TraesCS1A02G137100.1.cds1"/>
    <property type="gene ID" value="TraesCS1A02G137100"/>
</dbReference>
<protein>
    <submittedName>
        <fullName evidence="2">Uncharacterized protein</fullName>
    </submittedName>
</protein>
<dbReference type="Gramene" id="TraesCS1A03G0361000.1">
    <property type="protein sequence ID" value="TraesCS1A03G0361000.1.CDS1"/>
    <property type="gene ID" value="TraesCS1A03G0361000"/>
</dbReference>
<evidence type="ECO:0000313" key="3">
    <source>
        <dbReference type="Proteomes" id="UP000019116"/>
    </source>
</evidence>
<feature type="compositionally biased region" description="Basic residues" evidence="1">
    <location>
        <begin position="61"/>
        <end position="70"/>
    </location>
</feature>
<dbReference type="Gramene" id="TraesLDM1A03G00064090.1">
    <property type="protein sequence ID" value="TraesLDM1A03G00064090.1.CDS1"/>
    <property type="gene ID" value="TraesLDM1A03G00064090"/>
</dbReference>
<dbReference type="Gramene" id="TraesCAD_scaffold_011969_01G000100.1">
    <property type="protein sequence ID" value="TraesCAD_scaffold_011969_01G000100.1"/>
    <property type="gene ID" value="TraesCAD_scaffold_011969_01G000100"/>
</dbReference>
<dbReference type="Gramene" id="TraesARI1A03G00066050.1">
    <property type="protein sequence ID" value="TraesARI1A03G00066050.1.CDS1"/>
    <property type="gene ID" value="TraesARI1A03G00066050"/>
</dbReference>
<dbReference type="AlphaFoldDB" id="A0A3B5XXL1"/>
<dbReference type="Gramene" id="TraesSTA1A03G00064630.1">
    <property type="protein sequence ID" value="TraesSTA1A03G00064630.1.CDS1"/>
    <property type="gene ID" value="TraesSTA1A03G00064630"/>
</dbReference>
<feature type="region of interest" description="Disordered" evidence="1">
    <location>
        <begin position="33"/>
        <end position="87"/>
    </location>
</feature>
<dbReference type="Gramene" id="TraesCS1A02G137100.1">
    <property type="protein sequence ID" value="TraesCS1A02G137100.1.cds1"/>
    <property type="gene ID" value="TraesCS1A02G137100"/>
</dbReference>
<dbReference type="Proteomes" id="UP000019116">
    <property type="component" value="Chromosome 1A"/>
</dbReference>
<reference evidence="2" key="1">
    <citation type="submission" date="2018-08" db="EMBL/GenBank/DDBJ databases">
        <authorList>
            <person name="Rossello M."/>
        </authorList>
    </citation>
    <scope>NUCLEOTIDE SEQUENCE [LARGE SCALE GENOMIC DNA]</scope>
    <source>
        <strain evidence="2">cv. Chinese Spring</strain>
    </source>
</reference>
<sequence>MVARKAKLAKELEGLGAMALSDELLLLDADRGSQGTELEEDCAPAVEDERRWRDTAGGSRARGRQGHGRRGSSMAALTSGAQQSGEEGFLRRAAGWSERRDLAVEDTGGAA</sequence>
<reference evidence="2" key="2">
    <citation type="submission" date="2018-10" db="UniProtKB">
        <authorList>
            <consortium name="EnsemblPlants"/>
        </authorList>
    </citation>
    <scope>IDENTIFICATION</scope>
</reference>
<organism evidence="2">
    <name type="scientific">Triticum aestivum</name>
    <name type="common">Wheat</name>
    <dbReference type="NCBI Taxonomy" id="4565"/>
    <lineage>
        <taxon>Eukaryota</taxon>
        <taxon>Viridiplantae</taxon>
        <taxon>Streptophyta</taxon>
        <taxon>Embryophyta</taxon>
        <taxon>Tracheophyta</taxon>
        <taxon>Spermatophyta</taxon>
        <taxon>Magnoliopsida</taxon>
        <taxon>Liliopsida</taxon>
        <taxon>Poales</taxon>
        <taxon>Poaceae</taxon>
        <taxon>BOP clade</taxon>
        <taxon>Pooideae</taxon>
        <taxon>Triticodae</taxon>
        <taxon>Triticeae</taxon>
        <taxon>Triticinae</taxon>
        <taxon>Triticum</taxon>
    </lineage>
</organism>
<dbReference type="Gramene" id="TraesLAC1A03G00066770.1">
    <property type="protein sequence ID" value="TraesLAC1A03G00066770.1.CDS1"/>
    <property type="gene ID" value="TraesLAC1A03G00066770"/>
</dbReference>
<dbReference type="Gramene" id="TraesWEE_scaffold_007329_01G000100.1">
    <property type="protein sequence ID" value="TraesWEE_scaffold_007329_01G000100.1"/>
    <property type="gene ID" value="TraesWEE_scaffold_007329_01G000100"/>
</dbReference>
<dbReference type="Gramene" id="TraesMAC1A03G00065560.1">
    <property type="protein sequence ID" value="TraesMAC1A03G00065560.1.CDS1"/>
    <property type="gene ID" value="TraesMAC1A03G00065560"/>
</dbReference>
<evidence type="ECO:0000313" key="2">
    <source>
        <dbReference type="EnsemblPlants" id="TraesCS1A02G137100.1.cds1"/>
    </source>
</evidence>
<dbReference type="Gramene" id="TraesNOR1A03G00064990.1">
    <property type="protein sequence ID" value="TraesNOR1A03G00064990.1.CDS1"/>
    <property type="gene ID" value="TraesNOR1A03G00064990"/>
</dbReference>
<dbReference type="Gramene" id="TraesJAG1A03G00064420.1">
    <property type="protein sequence ID" value="TraesJAG1A03G00064420.1.CDS1"/>
    <property type="gene ID" value="TraesJAG1A03G00064420"/>
</dbReference>
<proteinExistence type="predicted"/>
<keyword evidence="3" id="KW-1185">Reference proteome</keyword>
<dbReference type="Gramene" id="TraesJUL1A03G00063740.1">
    <property type="protein sequence ID" value="TraesJUL1A03G00063740.1.CDS1"/>
    <property type="gene ID" value="TraesJUL1A03G00063740"/>
</dbReference>
<dbReference type="Gramene" id="TraesROB_scaffold_024757_01G000200.1">
    <property type="protein sequence ID" value="TraesROB_scaffold_024757_01G000200.1"/>
    <property type="gene ID" value="TraesROB_scaffold_024757_01G000200"/>
</dbReference>
<feature type="compositionally biased region" description="Polar residues" evidence="1">
    <location>
        <begin position="75"/>
        <end position="85"/>
    </location>
</feature>
<accession>A0A3B5XXL1</accession>
<name>A0A3B5XXL1_WHEAT</name>
<evidence type="ECO:0000256" key="1">
    <source>
        <dbReference type="SAM" id="MobiDB-lite"/>
    </source>
</evidence>
<dbReference type="Gramene" id="TraesCLE_scaffold_012865_01G000100.1">
    <property type="protein sequence ID" value="TraesCLE_scaffold_012865_01G000100.1"/>
    <property type="gene ID" value="TraesCLE_scaffold_012865_01G000100"/>
</dbReference>